<reference evidence="3" key="1">
    <citation type="submission" date="2019-11" db="EMBL/GenBank/DDBJ databases">
        <title>Microbial mats filling the niche in hypersaline microbial mats.</title>
        <authorList>
            <person name="Wong H.L."/>
            <person name="Macleod F.I."/>
            <person name="White R.A. III"/>
            <person name="Burns B.P."/>
        </authorList>
    </citation>
    <scope>NUCLEOTIDE SEQUENCE</scope>
    <source>
        <strain evidence="3">Rbin_158</strain>
    </source>
</reference>
<sequence length="242" mass="26815">MKSSYAVYQSLLEARQKQQEAAAAVPPSEANAEQPPPAEPPTEAAPPEEPQPPQTPPEAIVPSLEPVEAAHQLRSTPTQVSPQDIPPMIQARGFHHPNDMSHVGLTGTIQGDFTNAYEEQTIEGDPVIVDRATGLIWQPSGSPDPLSWDQAQEYVAQLNQRQYAAYTDWRLPTVEELASLLEFEQQNGTYYLDPRFDATQSHCWTSDPVATSSTNAVWVVAFHSGHIFYDPVDRTNYVRAVR</sequence>
<feature type="compositionally biased region" description="Polar residues" evidence="1">
    <location>
        <begin position="73"/>
        <end position="82"/>
    </location>
</feature>
<evidence type="ECO:0000259" key="2">
    <source>
        <dbReference type="Pfam" id="PF07603"/>
    </source>
</evidence>
<evidence type="ECO:0000313" key="4">
    <source>
        <dbReference type="Proteomes" id="UP000649604"/>
    </source>
</evidence>
<evidence type="ECO:0000313" key="3">
    <source>
        <dbReference type="EMBL" id="MBD3323183.1"/>
    </source>
</evidence>
<feature type="domain" description="Lcl C-terminal" evidence="2">
    <location>
        <begin position="127"/>
        <end position="242"/>
    </location>
</feature>
<gene>
    <name evidence="3" type="ORF">GF339_01280</name>
</gene>
<accession>A0A9D5JS48</accession>
<dbReference type="Pfam" id="PF07603">
    <property type="entry name" value="Lcl_C"/>
    <property type="match status" value="1"/>
</dbReference>
<feature type="compositionally biased region" description="Pro residues" evidence="1">
    <location>
        <begin position="34"/>
        <end position="56"/>
    </location>
</feature>
<proteinExistence type="predicted"/>
<feature type="compositionally biased region" description="Low complexity" evidence="1">
    <location>
        <begin position="19"/>
        <end position="33"/>
    </location>
</feature>
<dbReference type="InterPro" id="IPR011460">
    <property type="entry name" value="Lcl_C"/>
</dbReference>
<dbReference type="Proteomes" id="UP000649604">
    <property type="component" value="Unassembled WGS sequence"/>
</dbReference>
<name>A0A9D5JS48_9BACT</name>
<feature type="region of interest" description="Disordered" evidence="1">
    <location>
        <begin position="14"/>
        <end position="107"/>
    </location>
</feature>
<comment type="caution">
    <text evidence="3">The sequence shown here is derived from an EMBL/GenBank/DDBJ whole genome shotgun (WGS) entry which is preliminary data.</text>
</comment>
<dbReference type="EMBL" id="WJJP01000036">
    <property type="protein sequence ID" value="MBD3323183.1"/>
    <property type="molecule type" value="Genomic_DNA"/>
</dbReference>
<protein>
    <submittedName>
        <fullName evidence="3">DUF1566 domain-containing protein</fullName>
    </submittedName>
</protein>
<dbReference type="AlphaFoldDB" id="A0A9D5JS48"/>
<evidence type="ECO:0000256" key="1">
    <source>
        <dbReference type="SAM" id="MobiDB-lite"/>
    </source>
</evidence>
<organism evidence="3 4">
    <name type="scientific">candidate division KSB3 bacterium</name>
    <dbReference type="NCBI Taxonomy" id="2044937"/>
    <lineage>
        <taxon>Bacteria</taxon>
        <taxon>candidate division KSB3</taxon>
    </lineage>
</organism>